<feature type="region of interest" description="Disordered" evidence="1">
    <location>
        <begin position="158"/>
        <end position="195"/>
    </location>
</feature>
<accession>A0A379IF51</accession>
<sequence length="195" mass="20742">MPPSLLILHVALPLVTSLGLLSGCATTSALQTSQPTASELPPAATISAENEFVPVVRYGRYTLIELVPELSQRDLLQQVIEISIPPMLDANVGDAMHHVLLRSGYRLCDDVAANALYRLPLPAAHLHLGPLMLRDTLLTLAGPAWNLSVDDAARQVCFTRHPTPTPPPPGPTSAATATSPNNAVASFEPPEEARP</sequence>
<evidence type="ECO:0000256" key="2">
    <source>
        <dbReference type="SAM" id="SignalP"/>
    </source>
</evidence>
<organism evidence="3 4">
    <name type="scientific">Pseudomonas fluorescens</name>
    <dbReference type="NCBI Taxonomy" id="294"/>
    <lineage>
        <taxon>Bacteria</taxon>
        <taxon>Pseudomonadati</taxon>
        <taxon>Pseudomonadota</taxon>
        <taxon>Gammaproteobacteria</taxon>
        <taxon>Pseudomonadales</taxon>
        <taxon>Pseudomonadaceae</taxon>
        <taxon>Pseudomonas</taxon>
    </lineage>
</organism>
<dbReference type="EMBL" id="UGUS01000002">
    <property type="protein sequence ID" value="SUD31422.1"/>
    <property type="molecule type" value="Genomic_DNA"/>
</dbReference>
<reference evidence="3 4" key="1">
    <citation type="submission" date="2018-06" db="EMBL/GenBank/DDBJ databases">
        <authorList>
            <consortium name="Pathogen Informatics"/>
            <person name="Doyle S."/>
        </authorList>
    </citation>
    <scope>NUCLEOTIDE SEQUENCE [LARGE SCALE GENOMIC DNA]</scope>
    <source>
        <strain evidence="3 4">NCTC10392</strain>
    </source>
</reference>
<protein>
    <submittedName>
        <fullName evidence="3">Pill protein</fullName>
    </submittedName>
</protein>
<gene>
    <name evidence="3" type="ORF">NCTC10392_03352</name>
</gene>
<dbReference type="RefSeq" id="WP_115284435.1">
    <property type="nucleotide sequence ID" value="NZ_UGUS01000002.1"/>
</dbReference>
<feature type="chain" id="PRO_5016962504" evidence="2">
    <location>
        <begin position="23"/>
        <end position="195"/>
    </location>
</feature>
<dbReference type="NCBIfam" id="TIGR03748">
    <property type="entry name" value="conj_PilL"/>
    <property type="match status" value="1"/>
</dbReference>
<feature type="compositionally biased region" description="Low complexity" evidence="1">
    <location>
        <begin position="172"/>
        <end position="186"/>
    </location>
</feature>
<keyword evidence="2" id="KW-0732">Signal</keyword>
<dbReference type="Proteomes" id="UP000255125">
    <property type="component" value="Unassembled WGS sequence"/>
</dbReference>
<evidence type="ECO:0000313" key="3">
    <source>
        <dbReference type="EMBL" id="SUD31422.1"/>
    </source>
</evidence>
<feature type="signal peptide" evidence="2">
    <location>
        <begin position="1"/>
        <end position="22"/>
    </location>
</feature>
<dbReference type="AlphaFoldDB" id="A0A379IF51"/>
<evidence type="ECO:0000313" key="4">
    <source>
        <dbReference type="Proteomes" id="UP000255125"/>
    </source>
</evidence>
<evidence type="ECO:0000256" key="1">
    <source>
        <dbReference type="SAM" id="MobiDB-lite"/>
    </source>
</evidence>
<proteinExistence type="predicted"/>
<name>A0A379IF51_PSEFL</name>
<dbReference type="InterPro" id="IPR022260">
    <property type="entry name" value="Integr_conj_element_PilL"/>
</dbReference>
<dbReference type="OrthoDB" id="8527469at2"/>